<dbReference type="InterPro" id="IPR001315">
    <property type="entry name" value="CARD"/>
</dbReference>
<feature type="domain" description="CARD" evidence="7">
    <location>
        <begin position="392"/>
        <end position="476"/>
    </location>
</feature>
<dbReference type="FunFam" id="1.10.533.10:FF:000013">
    <property type="entry name" value="Apoptosis-associated speck-like protein containing a CARD"/>
    <property type="match status" value="1"/>
</dbReference>
<dbReference type="GO" id="GO:0045087">
    <property type="term" value="P:innate immune response"/>
    <property type="evidence" value="ECO:0007669"/>
    <property type="project" value="UniProtKB-KW"/>
</dbReference>
<gene>
    <name evidence="10 11" type="primary">LOC116407562</name>
</gene>
<dbReference type="AlphaFoldDB" id="A0A8J1ITI4"/>
<evidence type="ECO:0000256" key="3">
    <source>
        <dbReference type="ARBA" id="ARBA00022588"/>
    </source>
</evidence>
<dbReference type="InterPro" id="IPR025307">
    <property type="entry name" value="FIIND_dom"/>
</dbReference>
<evidence type="ECO:0000259" key="8">
    <source>
        <dbReference type="PROSITE" id="PS51830"/>
    </source>
</evidence>
<dbReference type="Proteomes" id="UP000008143">
    <property type="component" value="Chromosome 9"/>
</dbReference>
<dbReference type="GO" id="GO:0072559">
    <property type="term" value="C:NLRP3 inflammasome complex"/>
    <property type="evidence" value="ECO:0000318"/>
    <property type="project" value="GO_Central"/>
</dbReference>
<dbReference type="PROSITE" id="PS50209">
    <property type="entry name" value="CARD"/>
    <property type="match status" value="1"/>
</dbReference>
<dbReference type="GO" id="GO:0097193">
    <property type="term" value="P:intrinsic apoptotic signaling pathway"/>
    <property type="evidence" value="ECO:0000318"/>
    <property type="project" value="GO_Central"/>
</dbReference>
<dbReference type="GeneID" id="116407562"/>
<dbReference type="GO" id="GO:0002218">
    <property type="term" value="P:activation of innate immune response"/>
    <property type="evidence" value="ECO:0000318"/>
    <property type="project" value="GO_Central"/>
</dbReference>
<organism evidence="9 10">
    <name type="scientific">Xenopus tropicalis</name>
    <name type="common">Western clawed frog</name>
    <name type="synonym">Silurana tropicalis</name>
    <dbReference type="NCBI Taxonomy" id="8364"/>
    <lineage>
        <taxon>Eukaryota</taxon>
        <taxon>Metazoa</taxon>
        <taxon>Chordata</taxon>
        <taxon>Craniata</taxon>
        <taxon>Vertebrata</taxon>
        <taxon>Euteleostomi</taxon>
        <taxon>Amphibia</taxon>
        <taxon>Batrachia</taxon>
        <taxon>Anura</taxon>
        <taxon>Pipoidea</taxon>
        <taxon>Pipidae</taxon>
        <taxon>Xenopodinae</taxon>
        <taxon>Xenopus</taxon>
        <taxon>Silurana</taxon>
    </lineage>
</organism>
<comment type="subcellular location">
    <subcellularLocation>
        <location evidence="1">Cytoplasm</location>
        <location evidence="1">Cytosol</location>
    </subcellularLocation>
</comment>
<proteinExistence type="predicted"/>
<dbReference type="Pfam" id="PF13553">
    <property type="entry name" value="FIIND"/>
    <property type="match status" value="1"/>
</dbReference>
<dbReference type="RefSeq" id="XP_031748909.1">
    <property type="nucleotide sequence ID" value="XM_031893049.1"/>
</dbReference>
<dbReference type="GO" id="GO:0006954">
    <property type="term" value="P:inflammatory response"/>
    <property type="evidence" value="ECO:0000318"/>
    <property type="project" value="GO_Central"/>
</dbReference>
<dbReference type="GO" id="GO:0005634">
    <property type="term" value="C:nucleus"/>
    <property type="evidence" value="ECO:0000318"/>
    <property type="project" value="GO_Central"/>
</dbReference>
<dbReference type="InterPro" id="IPR033516">
    <property type="entry name" value="CARD8/ASC/NALP1_CARD"/>
</dbReference>
<protein>
    <submittedName>
        <fullName evidence="10">NACHT, LRR and PYD domains-containing protein 1b allele 3-like</fullName>
    </submittedName>
</protein>
<dbReference type="SUPFAM" id="SSF47986">
    <property type="entry name" value="DEATH domain"/>
    <property type="match status" value="1"/>
</dbReference>
<sequence>MSRPSETWSVCDDDTLSPDIDEFHSGGGTQPQGHHDHFEIFYLDDDTLSPDIDEFHSDDDTLSPDIDEFHSASETMEGGASAAMEGGAFGVQEMASNICPRGTAMKCNLCGEIPRITHFSSEIHGRMFRAHLPQNGLFRCPETGLQFLVNSPVSVEFQLVSWEKYSKYLQENRLETVGPLFKIRVLSGQVSAVYLPHCVCPKGGDVDVKKFKIAHYKTKGMTLETPSKIEPFYVALEKPTFSLMGVVYKVASLFRTKIPTHGAVFIYGRFIKGYTIHLYFMPQDPSVSQAVHKKETNNGFVWVDKPPQTVTVYTQRKYVVQGPESAEIAPKDLKLRFDAKPEMYNYSEIYLPNVDEEIVLRVTSEREEKSVWAAMLRKEELISGGQKAAGGRHFVDKHRAELIERIPNIDPVLDELLGDGTLTQEQYDIVRCNRTPQEKMRQLFGCVRAWGGREKDALFRAMNTYHQPLICDLQEK</sequence>
<dbReference type="InterPro" id="IPR011029">
    <property type="entry name" value="DEATH-like_dom_sf"/>
</dbReference>
<keyword evidence="5" id="KW-0395">Inflammatory response</keyword>
<evidence type="ECO:0000313" key="11">
    <source>
        <dbReference type="Xenbase" id="XB-GENE-29092719"/>
    </source>
</evidence>
<reference evidence="10" key="1">
    <citation type="submission" date="2025-08" db="UniProtKB">
        <authorList>
            <consortium name="RefSeq"/>
        </authorList>
    </citation>
    <scope>IDENTIFICATION</scope>
    <source>
        <strain evidence="10">Nigerian</strain>
        <tissue evidence="10">Liver and blood</tissue>
    </source>
</reference>
<evidence type="ECO:0000256" key="4">
    <source>
        <dbReference type="ARBA" id="ARBA00022859"/>
    </source>
</evidence>
<dbReference type="PANTHER" id="PTHR46985:SF7">
    <property type="entry name" value="NACHT, LRR AND PYD DOMAINS-CONTAINING PROTEIN 1B ALLELE 3-LIKE"/>
    <property type="match status" value="1"/>
</dbReference>
<keyword evidence="9" id="KW-1185">Reference proteome</keyword>
<evidence type="ECO:0000259" key="7">
    <source>
        <dbReference type="PROSITE" id="PS50209"/>
    </source>
</evidence>
<keyword evidence="2" id="KW-0963">Cytoplasm</keyword>
<dbReference type="PROSITE" id="PS51830">
    <property type="entry name" value="FIIND"/>
    <property type="match status" value="1"/>
</dbReference>
<dbReference type="OrthoDB" id="428577at2759"/>
<dbReference type="AGR" id="Xenbase:XB-GENE-29092719"/>
<feature type="compositionally biased region" description="Acidic residues" evidence="6">
    <location>
        <begin position="11"/>
        <end position="20"/>
    </location>
</feature>
<evidence type="ECO:0000256" key="2">
    <source>
        <dbReference type="ARBA" id="ARBA00022490"/>
    </source>
</evidence>
<dbReference type="InterPro" id="IPR051249">
    <property type="entry name" value="NLRP_Inflammasome"/>
</dbReference>
<evidence type="ECO:0000313" key="10">
    <source>
        <dbReference type="RefSeq" id="XP_031748909.1"/>
    </source>
</evidence>
<keyword evidence="4" id="KW-0391">Immunity</keyword>
<dbReference type="PANTHER" id="PTHR46985">
    <property type="entry name" value="NACHT, LRR AND PYD DOMAINS-CONTAINING PROTEIN 1"/>
    <property type="match status" value="1"/>
</dbReference>
<evidence type="ECO:0000256" key="6">
    <source>
        <dbReference type="SAM" id="MobiDB-lite"/>
    </source>
</evidence>
<dbReference type="KEGG" id="xtr:116407562"/>
<evidence type="ECO:0000313" key="9">
    <source>
        <dbReference type="Proteomes" id="UP000008143"/>
    </source>
</evidence>
<dbReference type="CDD" id="cd08330">
    <property type="entry name" value="CARD_ASC_NALP1"/>
    <property type="match status" value="1"/>
</dbReference>
<evidence type="ECO:0000256" key="5">
    <source>
        <dbReference type="ARBA" id="ARBA00023198"/>
    </source>
</evidence>
<accession>A0A8J1ITI4</accession>
<feature type="region of interest" description="Disordered" evidence="6">
    <location>
        <begin position="1"/>
        <end position="35"/>
    </location>
</feature>
<dbReference type="Pfam" id="PF23679">
    <property type="entry name" value="UPA-FIIND"/>
    <property type="match status" value="1"/>
</dbReference>
<dbReference type="OMA" id="EIPRITH"/>
<dbReference type="GO" id="GO:0042981">
    <property type="term" value="P:regulation of apoptotic process"/>
    <property type="evidence" value="ECO:0007669"/>
    <property type="project" value="InterPro"/>
</dbReference>
<name>A0A8J1ITI4_XENTR</name>
<dbReference type="Gene3D" id="1.10.533.10">
    <property type="entry name" value="Death Domain, Fas"/>
    <property type="match status" value="1"/>
</dbReference>
<evidence type="ECO:0000256" key="1">
    <source>
        <dbReference type="ARBA" id="ARBA00004514"/>
    </source>
</evidence>
<feature type="domain" description="FIIND" evidence="8">
    <location>
        <begin position="108"/>
        <end position="390"/>
    </location>
</feature>
<dbReference type="GO" id="GO:0038187">
    <property type="term" value="F:pattern recognition receptor activity"/>
    <property type="evidence" value="ECO:0000318"/>
    <property type="project" value="GO_Central"/>
</dbReference>
<dbReference type="Xenbase" id="XB-GENE-29092719">
    <property type="gene designation" value="LOC116407562"/>
</dbReference>
<dbReference type="Pfam" id="PF00619">
    <property type="entry name" value="CARD"/>
    <property type="match status" value="1"/>
</dbReference>
<keyword evidence="3" id="KW-0399">Innate immunity</keyword>
<dbReference type="GO" id="GO:0140608">
    <property type="term" value="F:cysteine-type endopeptidase activator activity"/>
    <property type="evidence" value="ECO:0000318"/>
    <property type="project" value="GO_Central"/>
</dbReference>